<dbReference type="PROSITE" id="PS50042">
    <property type="entry name" value="CNMP_BINDING_3"/>
    <property type="match status" value="1"/>
</dbReference>
<gene>
    <name evidence="6" type="ORF">GO495_04425</name>
</gene>
<keyword evidence="7" id="KW-1185">Reference proteome</keyword>
<dbReference type="Gene3D" id="1.10.10.10">
    <property type="entry name" value="Winged helix-like DNA-binding domain superfamily/Winged helix DNA-binding domain"/>
    <property type="match status" value="1"/>
</dbReference>
<dbReference type="InterPro" id="IPR014710">
    <property type="entry name" value="RmlC-like_jellyroll"/>
</dbReference>
<accession>A0A6N8J5F0</accession>
<dbReference type="GO" id="GO:0003677">
    <property type="term" value="F:DNA binding"/>
    <property type="evidence" value="ECO:0007669"/>
    <property type="project" value="UniProtKB-KW"/>
</dbReference>
<protein>
    <submittedName>
        <fullName evidence="6">Cyclic nucleotide-binding domain-containing protein</fullName>
    </submittedName>
</protein>
<dbReference type="Pfam" id="PF13545">
    <property type="entry name" value="HTH_Crp_2"/>
    <property type="match status" value="1"/>
</dbReference>
<evidence type="ECO:0000259" key="4">
    <source>
        <dbReference type="PROSITE" id="PS50042"/>
    </source>
</evidence>
<dbReference type="RefSeq" id="WP_157298465.1">
    <property type="nucleotide sequence ID" value="NZ_BAAAZB010000005.1"/>
</dbReference>
<dbReference type="GO" id="GO:0005829">
    <property type="term" value="C:cytosol"/>
    <property type="evidence" value="ECO:0007669"/>
    <property type="project" value="TreeGrafter"/>
</dbReference>
<dbReference type="Gene3D" id="2.60.120.10">
    <property type="entry name" value="Jelly Rolls"/>
    <property type="match status" value="1"/>
</dbReference>
<dbReference type="InterPro" id="IPR036390">
    <property type="entry name" value="WH_DNA-bd_sf"/>
</dbReference>
<evidence type="ECO:0000313" key="7">
    <source>
        <dbReference type="Proteomes" id="UP000468388"/>
    </source>
</evidence>
<comment type="caution">
    <text evidence="6">The sequence shown here is derived from an EMBL/GenBank/DDBJ whole genome shotgun (WGS) entry which is preliminary data.</text>
</comment>
<dbReference type="SMART" id="SM00100">
    <property type="entry name" value="cNMP"/>
    <property type="match status" value="1"/>
</dbReference>
<dbReference type="PANTHER" id="PTHR24567">
    <property type="entry name" value="CRP FAMILY TRANSCRIPTIONAL REGULATORY PROTEIN"/>
    <property type="match status" value="1"/>
</dbReference>
<evidence type="ECO:0000256" key="3">
    <source>
        <dbReference type="ARBA" id="ARBA00023163"/>
    </source>
</evidence>
<keyword evidence="3" id="KW-0804">Transcription</keyword>
<dbReference type="InterPro" id="IPR012318">
    <property type="entry name" value="HTH_CRP"/>
</dbReference>
<dbReference type="Proteomes" id="UP000468388">
    <property type="component" value="Unassembled WGS sequence"/>
</dbReference>
<dbReference type="CDD" id="cd00038">
    <property type="entry name" value="CAP_ED"/>
    <property type="match status" value="1"/>
</dbReference>
<dbReference type="InterPro" id="IPR018490">
    <property type="entry name" value="cNMP-bd_dom_sf"/>
</dbReference>
<name>A0A6N8J5F0_9BACT</name>
<organism evidence="6 7">
    <name type="scientific">Chitinophaga oryziterrae</name>
    <dbReference type="NCBI Taxonomy" id="1031224"/>
    <lineage>
        <taxon>Bacteria</taxon>
        <taxon>Pseudomonadati</taxon>
        <taxon>Bacteroidota</taxon>
        <taxon>Chitinophagia</taxon>
        <taxon>Chitinophagales</taxon>
        <taxon>Chitinophagaceae</taxon>
        <taxon>Chitinophaga</taxon>
    </lineage>
</organism>
<dbReference type="InterPro" id="IPR036388">
    <property type="entry name" value="WH-like_DNA-bd_sf"/>
</dbReference>
<dbReference type="SMART" id="SM00419">
    <property type="entry name" value="HTH_CRP"/>
    <property type="match status" value="1"/>
</dbReference>
<dbReference type="PANTHER" id="PTHR24567:SF26">
    <property type="entry name" value="REGULATORY PROTEIN YEIL"/>
    <property type="match status" value="1"/>
</dbReference>
<reference evidence="6 7" key="1">
    <citation type="submission" date="2019-12" db="EMBL/GenBank/DDBJ databases">
        <title>The draft genomic sequence of strain Chitinophaga oryziterrae JCM 16595.</title>
        <authorList>
            <person name="Zhang X."/>
        </authorList>
    </citation>
    <scope>NUCLEOTIDE SEQUENCE [LARGE SCALE GENOMIC DNA]</scope>
    <source>
        <strain evidence="6 7">JCM 16595</strain>
    </source>
</reference>
<dbReference type="InterPro" id="IPR000595">
    <property type="entry name" value="cNMP-bd_dom"/>
</dbReference>
<feature type="domain" description="Cyclic nucleotide-binding" evidence="4">
    <location>
        <begin position="31"/>
        <end position="95"/>
    </location>
</feature>
<dbReference type="InterPro" id="IPR050397">
    <property type="entry name" value="Env_Response_Regulators"/>
</dbReference>
<keyword evidence="1" id="KW-0805">Transcription regulation</keyword>
<dbReference type="SUPFAM" id="SSF51206">
    <property type="entry name" value="cAMP-binding domain-like"/>
    <property type="match status" value="1"/>
</dbReference>
<keyword evidence="2" id="KW-0238">DNA-binding</keyword>
<dbReference type="Pfam" id="PF00027">
    <property type="entry name" value="cNMP_binding"/>
    <property type="match status" value="1"/>
</dbReference>
<evidence type="ECO:0000256" key="2">
    <source>
        <dbReference type="ARBA" id="ARBA00023125"/>
    </source>
</evidence>
<proteinExistence type="predicted"/>
<dbReference type="PROSITE" id="PS51063">
    <property type="entry name" value="HTH_CRP_2"/>
    <property type="match status" value="1"/>
</dbReference>
<evidence type="ECO:0000259" key="5">
    <source>
        <dbReference type="PROSITE" id="PS51063"/>
    </source>
</evidence>
<sequence length="224" mass="25182">MTYNHGDCFLCRYSLPEWFTAISTNAKLLTIKKGQLIFKEGDPVTGFYFLHTGKVKVHKQWGADKDLIVKFAAAGDVLGHRALAANQHYPVSATALENVTACFVTPEFLRTTLKVNNELTYQLMLYYANDLQEAERGMRNMVHMDVKSRIAEAILKIAAIFGLNDKGEINSTLTRQDIASYAGTTYETLFKLTNELITQKILDVSGKNIRILDEEKLRGLIKNG</sequence>
<dbReference type="OrthoDB" id="9127033at2"/>
<dbReference type="GO" id="GO:0003700">
    <property type="term" value="F:DNA-binding transcription factor activity"/>
    <property type="evidence" value="ECO:0007669"/>
    <property type="project" value="TreeGrafter"/>
</dbReference>
<evidence type="ECO:0000313" key="6">
    <source>
        <dbReference type="EMBL" id="MVT39818.1"/>
    </source>
</evidence>
<dbReference type="SUPFAM" id="SSF46785">
    <property type="entry name" value="Winged helix' DNA-binding domain"/>
    <property type="match status" value="1"/>
</dbReference>
<dbReference type="EMBL" id="WRXO01000001">
    <property type="protein sequence ID" value="MVT39818.1"/>
    <property type="molecule type" value="Genomic_DNA"/>
</dbReference>
<dbReference type="AlphaFoldDB" id="A0A6N8J5F0"/>
<evidence type="ECO:0000256" key="1">
    <source>
        <dbReference type="ARBA" id="ARBA00023015"/>
    </source>
</evidence>
<feature type="domain" description="HTH crp-type" evidence="5">
    <location>
        <begin position="144"/>
        <end position="215"/>
    </location>
</feature>